<dbReference type="Proteomes" id="UP000001876">
    <property type="component" value="Unassembled WGS sequence"/>
</dbReference>
<gene>
    <name evidence="1" type="ORF">MICPUCDRAFT_52262</name>
</gene>
<reference evidence="1 2" key="1">
    <citation type="journal article" date="2009" name="Science">
        <title>Green evolution and dynamic adaptations revealed by genomes of the marine picoeukaryotes Micromonas.</title>
        <authorList>
            <person name="Worden A.Z."/>
            <person name="Lee J.H."/>
            <person name="Mock T."/>
            <person name="Rouze P."/>
            <person name="Simmons M.P."/>
            <person name="Aerts A.L."/>
            <person name="Allen A.E."/>
            <person name="Cuvelier M.L."/>
            <person name="Derelle E."/>
            <person name="Everett M.V."/>
            <person name="Foulon E."/>
            <person name="Grimwood J."/>
            <person name="Gundlach H."/>
            <person name="Henrissat B."/>
            <person name="Napoli C."/>
            <person name="McDonald S.M."/>
            <person name="Parker M.S."/>
            <person name="Rombauts S."/>
            <person name="Salamov A."/>
            <person name="Von Dassow P."/>
            <person name="Badger J.H."/>
            <person name="Coutinho P.M."/>
            <person name="Demir E."/>
            <person name="Dubchak I."/>
            <person name="Gentemann C."/>
            <person name="Eikrem W."/>
            <person name="Gready J.E."/>
            <person name="John U."/>
            <person name="Lanier W."/>
            <person name="Lindquist E.A."/>
            <person name="Lucas S."/>
            <person name="Mayer K.F."/>
            <person name="Moreau H."/>
            <person name="Not F."/>
            <person name="Otillar R."/>
            <person name="Panaud O."/>
            <person name="Pangilinan J."/>
            <person name="Paulsen I."/>
            <person name="Piegu B."/>
            <person name="Poliakov A."/>
            <person name="Robbens S."/>
            <person name="Schmutz J."/>
            <person name="Toulza E."/>
            <person name="Wyss T."/>
            <person name="Zelensky A."/>
            <person name="Zhou K."/>
            <person name="Armbrust E.V."/>
            <person name="Bhattacharya D."/>
            <person name="Goodenough U.W."/>
            <person name="Van de Peer Y."/>
            <person name="Grigoriev I.V."/>
        </authorList>
    </citation>
    <scope>NUCLEOTIDE SEQUENCE [LARGE SCALE GENOMIC DNA]</scope>
    <source>
        <strain evidence="1 2">CCMP1545</strain>
    </source>
</reference>
<dbReference type="EMBL" id="GG663746">
    <property type="protein sequence ID" value="EEH53235.1"/>
    <property type="molecule type" value="Genomic_DNA"/>
</dbReference>
<proteinExistence type="predicted"/>
<dbReference type="AlphaFoldDB" id="C1N3Q7"/>
<name>C1N3Q7_MICPC</name>
<dbReference type="InterPro" id="IPR029071">
    <property type="entry name" value="Ubiquitin-like_domsf"/>
</dbReference>
<dbReference type="GeneID" id="9687856"/>
<organism evidence="2">
    <name type="scientific">Micromonas pusilla (strain CCMP1545)</name>
    <name type="common">Picoplanktonic green alga</name>
    <dbReference type="NCBI Taxonomy" id="564608"/>
    <lineage>
        <taxon>Eukaryota</taxon>
        <taxon>Viridiplantae</taxon>
        <taxon>Chlorophyta</taxon>
        <taxon>Mamiellophyceae</taxon>
        <taxon>Mamiellales</taxon>
        <taxon>Mamiellaceae</taxon>
        <taxon>Micromonas</taxon>
    </lineage>
</organism>
<accession>C1N3Q7</accession>
<protein>
    <submittedName>
        <fullName evidence="1">Predicted protein</fullName>
    </submittedName>
</protein>
<evidence type="ECO:0000313" key="1">
    <source>
        <dbReference type="EMBL" id="EEH53235.1"/>
    </source>
</evidence>
<keyword evidence="2" id="KW-1185">Reference proteome</keyword>
<sequence>MKTTHHGRKRRIIASHEDVVLLYAGERLPDDEPLSASEVPPGCKVRRIFHPPRGVVSTYCNI</sequence>
<evidence type="ECO:0000313" key="2">
    <source>
        <dbReference type="Proteomes" id="UP000001876"/>
    </source>
</evidence>
<dbReference type="KEGG" id="mpp:MICPUCDRAFT_52262"/>
<dbReference type="SUPFAM" id="SSF54236">
    <property type="entry name" value="Ubiquitin-like"/>
    <property type="match status" value="1"/>
</dbReference>
<dbReference type="RefSeq" id="XP_003062416.1">
    <property type="nucleotide sequence ID" value="XM_003062370.1"/>
</dbReference>